<dbReference type="InterPro" id="IPR011701">
    <property type="entry name" value="MFS"/>
</dbReference>
<evidence type="ECO:0000256" key="3">
    <source>
        <dbReference type="ARBA" id="ARBA00022692"/>
    </source>
</evidence>
<dbReference type="InterPro" id="IPR050189">
    <property type="entry name" value="MFS_Efflux_Transporters"/>
</dbReference>
<evidence type="ECO:0000256" key="1">
    <source>
        <dbReference type="ARBA" id="ARBA00004651"/>
    </source>
</evidence>
<feature type="domain" description="Major facilitator superfamily (MFS) profile" evidence="7">
    <location>
        <begin position="22"/>
        <end position="394"/>
    </location>
</feature>
<protein>
    <submittedName>
        <fullName evidence="8">Probable transporter</fullName>
    </submittedName>
</protein>
<feature type="transmembrane region" description="Helical" evidence="6">
    <location>
        <begin position="369"/>
        <end position="386"/>
    </location>
</feature>
<dbReference type="EMBL" id="CBLX010000016">
    <property type="protein sequence ID" value="CDG40360.1"/>
    <property type="molecule type" value="Genomic_DNA"/>
</dbReference>
<dbReference type="CDD" id="cd17324">
    <property type="entry name" value="MFS_NepI_like"/>
    <property type="match status" value="1"/>
</dbReference>
<feature type="transmembrane region" description="Helical" evidence="6">
    <location>
        <begin position="217"/>
        <end position="240"/>
    </location>
</feature>
<dbReference type="PROSITE" id="PS50850">
    <property type="entry name" value="MFS"/>
    <property type="match status" value="1"/>
</dbReference>
<feature type="transmembrane region" description="Helical" evidence="6">
    <location>
        <begin position="282"/>
        <end position="301"/>
    </location>
</feature>
<gene>
    <name evidence="8" type="ORF">ASAP_2315</name>
</gene>
<feature type="transmembrane region" description="Helical" evidence="6">
    <location>
        <begin position="88"/>
        <end position="111"/>
    </location>
</feature>
<comment type="caution">
    <text evidence="8">The sequence shown here is derived from an EMBL/GenBank/DDBJ whole genome shotgun (WGS) entry which is preliminary data.</text>
</comment>
<dbReference type="AlphaFoldDB" id="A0A060QHD5"/>
<comment type="subcellular location">
    <subcellularLocation>
        <location evidence="1">Cell membrane</location>
        <topology evidence="1">Multi-pass membrane protein</topology>
    </subcellularLocation>
</comment>
<dbReference type="PANTHER" id="PTHR43124">
    <property type="entry name" value="PURINE EFFLUX PUMP PBUE"/>
    <property type="match status" value="1"/>
</dbReference>
<feature type="transmembrane region" description="Helical" evidence="6">
    <location>
        <begin position="174"/>
        <end position="196"/>
    </location>
</feature>
<feature type="transmembrane region" description="Helical" evidence="6">
    <location>
        <begin position="146"/>
        <end position="168"/>
    </location>
</feature>
<name>A0A060QHD5_9PROT</name>
<dbReference type="PANTHER" id="PTHR43124:SF3">
    <property type="entry name" value="CHLORAMPHENICOL EFFLUX PUMP RV0191"/>
    <property type="match status" value="1"/>
</dbReference>
<dbReference type="GO" id="GO:0005886">
    <property type="term" value="C:plasma membrane"/>
    <property type="evidence" value="ECO:0007669"/>
    <property type="project" value="UniProtKB-SubCell"/>
</dbReference>
<dbReference type="Gene3D" id="1.20.1250.20">
    <property type="entry name" value="MFS general substrate transporter like domains"/>
    <property type="match status" value="1"/>
</dbReference>
<evidence type="ECO:0000256" key="5">
    <source>
        <dbReference type="ARBA" id="ARBA00023136"/>
    </source>
</evidence>
<keyword evidence="5 6" id="KW-0472">Membrane</keyword>
<dbReference type="Proteomes" id="UP000027583">
    <property type="component" value="Unassembled WGS sequence"/>
</dbReference>
<feature type="transmembrane region" description="Helical" evidence="6">
    <location>
        <begin position="24"/>
        <end position="48"/>
    </location>
</feature>
<reference evidence="8 9" key="1">
    <citation type="journal article" date="2014" name="Genome Biol. Evol.">
        <title>Acetic acid bacteria genomes reveal functional traits for adaptation to life in insect guts.</title>
        <authorList>
            <person name="Chouaia B."/>
            <person name="Gaiarsa S."/>
            <person name="Crotti E."/>
            <person name="Comandatore F."/>
            <person name="Degli Esposti M."/>
            <person name="Ricci I."/>
            <person name="Alma A."/>
            <person name="Favia G."/>
            <person name="Bandi C."/>
            <person name="Daffonchio D."/>
        </authorList>
    </citation>
    <scope>NUCLEOTIDE SEQUENCE [LARGE SCALE GENOMIC DNA]</scope>
    <source>
        <strain evidence="8 9">SF2.1</strain>
    </source>
</reference>
<dbReference type="RefSeq" id="WP_023978085.1">
    <property type="nucleotide sequence ID" value="NZ_CBLX010000016.1"/>
</dbReference>
<feature type="transmembrane region" description="Helical" evidence="6">
    <location>
        <begin position="117"/>
        <end position="134"/>
    </location>
</feature>
<feature type="transmembrane region" description="Helical" evidence="6">
    <location>
        <begin position="346"/>
        <end position="363"/>
    </location>
</feature>
<feature type="transmembrane region" description="Helical" evidence="6">
    <location>
        <begin position="255"/>
        <end position="275"/>
    </location>
</feature>
<evidence type="ECO:0000256" key="6">
    <source>
        <dbReference type="SAM" id="Phobius"/>
    </source>
</evidence>
<evidence type="ECO:0000313" key="9">
    <source>
        <dbReference type="Proteomes" id="UP000027583"/>
    </source>
</evidence>
<accession>A0A060QHD5</accession>
<sequence length="394" mass="40504">MVGVTDQAAATCSGPDRLPRHAMIILALAAFVTLLTEIMPAGLLSLLADGLQITQAASGQFITAFALGALCAALPSTALTYKMPRKRLLLLGLVGFTLINAANGIITNLALALTIRFFAGCCGGLIWAMFAGYATRLSPPAQRGRAIALAGSGVTLALVLGAPLSAAIGQWLGWRGAFLCLGGFSGLLVIWSLFFLPDAPGSQAGSHFSLSGSLRQPGVLANLTLIFSFVAAHSLLYVFIEPLLVPSGLGARVDVLLLVFGGGSVAGLFVTGILIDHHLSRLTMASILVFMAACLLMSLGLTHKLPVCLGVVMWGITTGGFAALTQSAMTSVAGRFMDTAQAMATTAWNLAVSAGGLLGGVLLTHSSIVALPVVAILLLLLGLGAYQRGLRPLI</sequence>
<dbReference type="InterPro" id="IPR020846">
    <property type="entry name" value="MFS_dom"/>
</dbReference>
<feature type="transmembrane region" description="Helical" evidence="6">
    <location>
        <begin position="60"/>
        <end position="81"/>
    </location>
</feature>
<keyword evidence="4 6" id="KW-1133">Transmembrane helix</keyword>
<evidence type="ECO:0000313" key="8">
    <source>
        <dbReference type="EMBL" id="CDG40360.1"/>
    </source>
</evidence>
<reference evidence="8 9" key="2">
    <citation type="journal article" date="2014" name="PLoS ONE">
        <title>Evolution of mitochondria reconstructed from the energy metabolism of living bacteria.</title>
        <authorList>
            <person name="Degli Esposti M."/>
            <person name="Chouaia B."/>
            <person name="Comandatore F."/>
            <person name="Crotti E."/>
            <person name="Sassera D."/>
            <person name="Lievens P.M."/>
            <person name="Daffonchio D."/>
            <person name="Bandi C."/>
        </authorList>
    </citation>
    <scope>NUCLEOTIDE SEQUENCE [LARGE SCALE GENOMIC DNA]</scope>
    <source>
        <strain evidence="8 9">SF2.1</strain>
    </source>
</reference>
<dbReference type="GO" id="GO:0022857">
    <property type="term" value="F:transmembrane transporter activity"/>
    <property type="evidence" value="ECO:0007669"/>
    <property type="project" value="InterPro"/>
</dbReference>
<proteinExistence type="predicted"/>
<feature type="transmembrane region" description="Helical" evidence="6">
    <location>
        <begin position="307"/>
        <end position="325"/>
    </location>
</feature>
<dbReference type="eggNOG" id="COG2814">
    <property type="taxonomic scope" value="Bacteria"/>
</dbReference>
<dbReference type="InterPro" id="IPR036259">
    <property type="entry name" value="MFS_trans_sf"/>
</dbReference>
<keyword evidence="3 6" id="KW-0812">Transmembrane</keyword>
<evidence type="ECO:0000256" key="4">
    <source>
        <dbReference type="ARBA" id="ARBA00022989"/>
    </source>
</evidence>
<keyword evidence="2" id="KW-1003">Cell membrane</keyword>
<evidence type="ECO:0000259" key="7">
    <source>
        <dbReference type="PROSITE" id="PS50850"/>
    </source>
</evidence>
<dbReference type="Pfam" id="PF07690">
    <property type="entry name" value="MFS_1"/>
    <property type="match status" value="1"/>
</dbReference>
<organism evidence="8 9">
    <name type="scientific">Asaia bogorensis</name>
    <dbReference type="NCBI Taxonomy" id="91915"/>
    <lineage>
        <taxon>Bacteria</taxon>
        <taxon>Pseudomonadati</taxon>
        <taxon>Pseudomonadota</taxon>
        <taxon>Alphaproteobacteria</taxon>
        <taxon>Acetobacterales</taxon>
        <taxon>Acetobacteraceae</taxon>
        <taxon>Asaia</taxon>
    </lineage>
</organism>
<dbReference type="SUPFAM" id="SSF103473">
    <property type="entry name" value="MFS general substrate transporter"/>
    <property type="match status" value="1"/>
</dbReference>
<evidence type="ECO:0000256" key="2">
    <source>
        <dbReference type="ARBA" id="ARBA00022475"/>
    </source>
</evidence>